<dbReference type="Gene3D" id="1.10.287.470">
    <property type="entry name" value="Helix hairpin bin"/>
    <property type="match status" value="1"/>
</dbReference>
<protein>
    <submittedName>
        <fullName evidence="9">Efflux RND transporter periplasmic adaptor subunit</fullName>
    </submittedName>
</protein>
<dbReference type="InterPro" id="IPR058625">
    <property type="entry name" value="MdtA-like_BSH"/>
</dbReference>
<dbReference type="InterPro" id="IPR058626">
    <property type="entry name" value="MdtA-like_b-barrel"/>
</dbReference>
<dbReference type="Proteomes" id="UP000435138">
    <property type="component" value="Unassembled WGS sequence"/>
</dbReference>
<sequence length="394" mass="42170">MNRRSLLLLTLPLVIAGCSDAGNSTGQAGSTAEKPPSPVSIVIMKKQEQPITRVLPGRAVAFQTAEVRPQVAGMIKQVVFNEGNEVKAGDLLYKIEDSSYAASLAEANASLAKAEASVPNAQANVVRYEKLVNSGATQIEFDNAKVTLLQAKADVEQAKAALQSAQINLSYTEIRAPFDSVTDISKVDVGNIATANQTTALTTLRQLDPIYIDLTESSTNLLELRAAIAAGRLKGNPDQADMRLKLEDGTDYNKTGRLDMSELAVSETTGTYQIRAQFDNPDNLILPGMYVRATVTLGMESGYLLPQRAATRNARGELSAKFVTAENKVETRLFQNAQVSGNNWLVDTGINEGDKLIVDGFQWIADGAAVKPVEATVGEDGLVVEADAAKQPTQ</sequence>
<feature type="domain" description="Multidrug resistance protein MdtA-like alpha-helical hairpin" evidence="5">
    <location>
        <begin position="104"/>
        <end position="172"/>
    </location>
</feature>
<evidence type="ECO:0000313" key="9">
    <source>
        <dbReference type="EMBL" id="MQY45882.1"/>
    </source>
</evidence>
<evidence type="ECO:0000259" key="7">
    <source>
        <dbReference type="Pfam" id="PF25944"/>
    </source>
</evidence>
<dbReference type="InterPro" id="IPR006143">
    <property type="entry name" value="RND_pump_MFP"/>
</dbReference>
<accession>A0A6A8A3M6</accession>
<dbReference type="PANTHER" id="PTHR30158">
    <property type="entry name" value="ACRA/E-RELATED COMPONENT OF DRUG EFFLUX TRANSPORTER"/>
    <property type="match status" value="1"/>
</dbReference>
<dbReference type="Pfam" id="PF25917">
    <property type="entry name" value="BSH_RND"/>
    <property type="match status" value="1"/>
</dbReference>
<dbReference type="Pfam" id="PF25967">
    <property type="entry name" value="RND-MFP_C"/>
    <property type="match status" value="1"/>
</dbReference>
<name>A0A6A8A3M6_9HYPH</name>
<evidence type="ECO:0000256" key="2">
    <source>
        <dbReference type="ARBA" id="ARBA00009477"/>
    </source>
</evidence>
<dbReference type="InterPro" id="IPR058627">
    <property type="entry name" value="MdtA-like_C"/>
</dbReference>
<keyword evidence="3" id="KW-0175">Coiled coil</keyword>
<dbReference type="PANTHER" id="PTHR30158:SF3">
    <property type="entry name" value="MULTIDRUG EFFLUX PUMP SUBUNIT ACRA-RELATED"/>
    <property type="match status" value="1"/>
</dbReference>
<dbReference type="GO" id="GO:0046677">
    <property type="term" value="P:response to antibiotic"/>
    <property type="evidence" value="ECO:0007669"/>
    <property type="project" value="TreeGrafter"/>
</dbReference>
<proteinExistence type="inferred from homology"/>
<dbReference type="AlphaFoldDB" id="A0A6A8A3M6"/>
<dbReference type="Gene3D" id="2.40.30.170">
    <property type="match status" value="1"/>
</dbReference>
<dbReference type="EMBL" id="WIXI01000038">
    <property type="protein sequence ID" value="MQY45882.1"/>
    <property type="molecule type" value="Genomic_DNA"/>
</dbReference>
<feature type="signal peptide" evidence="4">
    <location>
        <begin position="1"/>
        <end position="21"/>
    </location>
</feature>
<feature type="chain" id="PRO_5025639601" evidence="4">
    <location>
        <begin position="22"/>
        <end position="394"/>
    </location>
</feature>
<evidence type="ECO:0000256" key="3">
    <source>
        <dbReference type="SAM" id="Coils"/>
    </source>
</evidence>
<evidence type="ECO:0000259" key="5">
    <source>
        <dbReference type="Pfam" id="PF25876"/>
    </source>
</evidence>
<evidence type="ECO:0000259" key="8">
    <source>
        <dbReference type="Pfam" id="PF25967"/>
    </source>
</evidence>
<dbReference type="NCBIfam" id="TIGR01730">
    <property type="entry name" value="RND_mfp"/>
    <property type="match status" value="1"/>
</dbReference>
<organism evidence="9 10">
    <name type="scientific">Endobacterium cereale</name>
    <dbReference type="NCBI Taxonomy" id="2663029"/>
    <lineage>
        <taxon>Bacteria</taxon>
        <taxon>Pseudomonadati</taxon>
        <taxon>Pseudomonadota</taxon>
        <taxon>Alphaproteobacteria</taxon>
        <taxon>Hyphomicrobiales</taxon>
        <taxon>Rhizobiaceae</taxon>
        <taxon>Endobacterium</taxon>
    </lineage>
</organism>
<dbReference type="RefSeq" id="WP_153353399.1">
    <property type="nucleotide sequence ID" value="NZ_WIXI01000038.1"/>
</dbReference>
<dbReference type="GO" id="GO:0015562">
    <property type="term" value="F:efflux transmembrane transporter activity"/>
    <property type="evidence" value="ECO:0007669"/>
    <property type="project" value="InterPro"/>
</dbReference>
<gene>
    <name evidence="9" type="ORF">GAO09_07400</name>
</gene>
<dbReference type="Gene3D" id="2.40.420.20">
    <property type="match status" value="1"/>
</dbReference>
<evidence type="ECO:0000259" key="6">
    <source>
        <dbReference type="Pfam" id="PF25917"/>
    </source>
</evidence>
<dbReference type="InterPro" id="IPR058624">
    <property type="entry name" value="MdtA-like_HH"/>
</dbReference>
<comment type="subcellular location">
    <subcellularLocation>
        <location evidence="1">Cell envelope</location>
    </subcellularLocation>
</comment>
<dbReference type="PROSITE" id="PS51257">
    <property type="entry name" value="PROKAR_LIPOPROTEIN"/>
    <property type="match status" value="1"/>
</dbReference>
<comment type="caution">
    <text evidence="9">The sequence shown here is derived from an EMBL/GenBank/DDBJ whole genome shotgun (WGS) entry which is preliminary data.</text>
</comment>
<dbReference type="Pfam" id="PF25944">
    <property type="entry name" value="Beta-barrel_RND"/>
    <property type="match status" value="1"/>
</dbReference>
<feature type="domain" description="Multidrug resistance protein MdtA-like C-terminal permuted SH3" evidence="8">
    <location>
        <begin position="304"/>
        <end position="362"/>
    </location>
</feature>
<evidence type="ECO:0000313" key="10">
    <source>
        <dbReference type="Proteomes" id="UP000435138"/>
    </source>
</evidence>
<feature type="coiled-coil region" evidence="3">
    <location>
        <begin position="104"/>
        <end position="168"/>
    </location>
</feature>
<dbReference type="SUPFAM" id="SSF111369">
    <property type="entry name" value="HlyD-like secretion proteins"/>
    <property type="match status" value="1"/>
</dbReference>
<keyword evidence="4" id="KW-0732">Signal</keyword>
<keyword evidence="10" id="KW-1185">Reference proteome</keyword>
<dbReference type="Pfam" id="PF25876">
    <property type="entry name" value="HH_MFP_RND"/>
    <property type="match status" value="1"/>
</dbReference>
<comment type="similarity">
    <text evidence="2">Belongs to the membrane fusion protein (MFP) (TC 8.A.1) family.</text>
</comment>
<feature type="domain" description="Multidrug resistance protein MdtA-like barrel-sandwich hybrid" evidence="6">
    <location>
        <begin position="64"/>
        <end position="203"/>
    </location>
</feature>
<reference evidence="9 10" key="1">
    <citation type="submission" date="2019-11" db="EMBL/GenBank/DDBJ databases">
        <title>Genome analysis of Rhizobacterium cereale a novel genus and species isolated from maize roots in North Spain.</title>
        <authorList>
            <person name="Menendez E."/>
            <person name="Flores-Felix J.D."/>
            <person name="Ramirez-Bahena M.-H."/>
            <person name="Igual J.M."/>
            <person name="Garcia-Fraile P."/>
            <person name="Peix A."/>
            <person name="Velazquez E."/>
        </authorList>
    </citation>
    <scope>NUCLEOTIDE SEQUENCE [LARGE SCALE GENOMIC DNA]</scope>
    <source>
        <strain evidence="9 10">RZME27</strain>
    </source>
</reference>
<dbReference type="Gene3D" id="2.40.50.100">
    <property type="match status" value="1"/>
</dbReference>
<evidence type="ECO:0000256" key="1">
    <source>
        <dbReference type="ARBA" id="ARBA00004196"/>
    </source>
</evidence>
<feature type="domain" description="Multidrug resistance protein MdtA-like beta-barrel" evidence="7">
    <location>
        <begin position="209"/>
        <end position="298"/>
    </location>
</feature>
<dbReference type="GO" id="GO:0005886">
    <property type="term" value="C:plasma membrane"/>
    <property type="evidence" value="ECO:0007669"/>
    <property type="project" value="TreeGrafter"/>
</dbReference>
<evidence type="ECO:0000256" key="4">
    <source>
        <dbReference type="SAM" id="SignalP"/>
    </source>
</evidence>
<dbReference type="GO" id="GO:0030313">
    <property type="term" value="C:cell envelope"/>
    <property type="evidence" value="ECO:0007669"/>
    <property type="project" value="UniProtKB-SubCell"/>
</dbReference>